<accession>A0ACC6P1B5</accession>
<reference evidence="1" key="1">
    <citation type="submission" date="2023-10" db="EMBL/GenBank/DDBJ databases">
        <title>Amphibacter perezi, gen. nov., sp. nov. a novel taxa of the family Comamonadaceae, class Betaproteobacteria isolated from the skin microbiota of Pelophylax perezi from different populations.</title>
        <authorList>
            <person name="Costa S."/>
            <person name="Proenca D.N."/>
            <person name="Lopes I."/>
            <person name="Morais P.V."/>
        </authorList>
    </citation>
    <scope>NUCLEOTIDE SEQUENCE</scope>
    <source>
        <strain evidence="1">SL12-8</strain>
    </source>
</reference>
<evidence type="ECO:0000313" key="2">
    <source>
        <dbReference type="Proteomes" id="UP001364695"/>
    </source>
</evidence>
<dbReference type="EMBL" id="JAWDIE010000007">
    <property type="protein sequence ID" value="MEJ7137993.1"/>
    <property type="molecule type" value="Genomic_DNA"/>
</dbReference>
<gene>
    <name evidence="1" type="ORF">RV045_06060</name>
</gene>
<protein>
    <submittedName>
        <fullName evidence="1">Type IV pili methyl-accepting chemotaxis transducer N-terminal domain-containing protein</fullName>
    </submittedName>
</protein>
<comment type="caution">
    <text evidence="1">The sequence shown here is derived from an EMBL/GenBank/DDBJ whole genome shotgun (WGS) entry which is preliminary data.</text>
</comment>
<evidence type="ECO:0000313" key="1">
    <source>
        <dbReference type="EMBL" id="MEJ7137993.1"/>
    </source>
</evidence>
<dbReference type="Proteomes" id="UP001364695">
    <property type="component" value="Unassembled WGS sequence"/>
</dbReference>
<name>A0ACC6P1B5_9BURK</name>
<organism evidence="1 2">
    <name type="scientific">Amphibiibacter pelophylacis</name>
    <dbReference type="NCBI Taxonomy" id="1799477"/>
    <lineage>
        <taxon>Bacteria</taxon>
        <taxon>Pseudomonadati</taxon>
        <taxon>Pseudomonadota</taxon>
        <taxon>Betaproteobacteria</taxon>
        <taxon>Burkholderiales</taxon>
        <taxon>Sphaerotilaceae</taxon>
        <taxon>Amphibiibacter</taxon>
    </lineage>
</organism>
<proteinExistence type="predicted"/>
<sequence>MSSTLTADSSADPGAAAAAVASPPLQRRRDRLSTRIVTTTLLALITVAAMIGWTLWLSWNLEGAAAAINDTGSLRMRANGIGVALLQGEASTPQARQGRDDVEATLARLERGVPARPLFLPSDSQIQQQFHRVVQLWQQQMQPDLARALAGQGGGAYLASLPGFVAEADRLVRLIEADNTRKTSLLRLSQAALLLLASCGTLTMIYLLYLWILAPVQQLQGGLQRMSQRQFDVRLPVESRDEFGELAVGFNRMADELSGLYLGLEARVAEKTRQLATQNRELEALFGMAEFLNQSMDIEALCRGFLARVQRQFGAEGGSIRVIDPEGDKLHLVVSTGLDDGLTEREHCMPVDACLCGRATQQGVVVIRDFRQMPRAPSVEFPCQKSGFASLAVFRIVMANEVLGSFSLHFRTTRDVTPSEAQMLETLGQQLGVALDNRRLGAKARQLAVAQERQLLAQGLHDSIAQGLNFLNLQVQMLDGAARDGRLDEISEIVPLLRTGVEESYQDVRELLSNFRSRLEQGELADGLRDTVERFRRQTGLSVALDIDGDGAPLPPEQQLQVLFILQEALSNIRKHAQAHTVRVRVVNGRDFELSIRDDGQGYDPLEVAQRDESHVGMTIMHERARRIRAHLTLISQPQQGCEVHLLLPAHARQTA</sequence>
<keyword evidence="2" id="KW-1185">Reference proteome</keyword>